<evidence type="ECO:0000313" key="1">
    <source>
        <dbReference type="EMBL" id="ERN13548.1"/>
    </source>
</evidence>
<dbReference type="EMBL" id="KI392588">
    <property type="protein sequence ID" value="ERN13548.1"/>
    <property type="molecule type" value="Genomic_DNA"/>
</dbReference>
<protein>
    <submittedName>
        <fullName evidence="1">Uncharacterized protein</fullName>
    </submittedName>
</protein>
<accession>W1PYW0</accession>
<proteinExistence type="predicted"/>
<keyword evidence="2" id="KW-1185">Reference proteome</keyword>
<evidence type="ECO:0000313" key="2">
    <source>
        <dbReference type="Proteomes" id="UP000017836"/>
    </source>
</evidence>
<dbReference type="AlphaFoldDB" id="W1PYW0"/>
<gene>
    <name evidence="1" type="ORF">AMTR_s00041p00234090</name>
</gene>
<sequence>MSSQAATPEHLHRGLVLASSPSIPLVLVTESSSKEKVPRSRNWSQKPYRKMEVKGKKDNMLNAMKLEFTGEIIVVEEGIPLGDLNWHHAPKRMRPRRREVQRLLAEFSYDHLTATREGTEFHMYR</sequence>
<name>W1PYW0_AMBTC</name>
<dbReference type="Gramene" id="ERN13548">
    <property type="protein sequence ID" value="ERN13548"/>
    <property type="gene ID" value="AMTR_s00041p00234090"/>
</dbReference>
<dbReference type="Proteomes" id="UP000017836">
    <property type="component" value="Unassembled WGS sequence"/>
</dbReference>
<reference evidence="2" key="1">
    <citation type="journal article" date="2013" name="Science">
        <title>The Amborella genome and the evolution of flowering plants.</title>
        <authorList>
            <consortium name="Amborella Genome Project"/>
        </authorList>
    </citation>
    <scope>NUCLEOTIDE SEQUENCE [LARGE SCALE GENOMIC DNA]</scope>
</reference>
<dbReference type="HOGENOM" id="CLU_1995697_0_0_1"/>
<organism evidence="1 2">
    <name type="scientific">Amborella trichopoda</name>
    <dbReference type="NCBI Taxonomy" id="13333"/>
    <lineage>
        <taxon>Eukaryota</taxon>
        <taxon>Viridiplantae</taxon>
        <taxon>Streptophyta</taxon>
        <taxon>Embryophyta</taxon>
        <taxon>Tracheophyta</taxon>
        <taxon>Spermatophyta</taxon>
        <taxon>Magnoliopsida</taxon>
        <taxon>Amborellales</taxon>
        <taxon>Amborellaceae</taxon>
        <taxon>Amborella</taxon>
    </lineage>
</organism>